<proteinExistence type="predicted"/>
<organism evidence="2 3">
    <name type="scientific">Ralstonia pickettii OR214</name>
    <dbReference type="NCBI Taxonomy" id="1264675"/>
    <lineage>
        <taxon>Bacteria</taxon>
        <taxon>Pseudomonadati</taxon>
        <taxon>Pseudomonadota</taxon>
        <taxon>Betaproteobacteria</taxon>
        <taxon>Burkholderiales</taxon>
        <taxon>Burkholderiaceae</taxon>
        <taxon>Ralstonia</taxon>
    </lineage>
</organism>
<comment type="caution">
    <text evidence="2">The sequence shown here is derived from an EMBL/GenBank/DDBJ whole genome shotgun (WGS) entry which is preliminary data.</text>
</comment>
<keyword evidence="1" id="KW-0812">Transmembrane</keyword>
<evidence type="ECO:0000313" key="3">
    <source>
        <dbReference type="Proteomes" id="UP000013280"/>
    </source>
</evidence>
<sequence precursor="true">MHIGIYLFSLISFAFHITKLDFVVQIALRMPQKWV</sequence>
<accession>R0E220</accession>
<reference evidence="2 3" key="1">
    <citation type="journal article" date="2013" name="Genome Announc.">
        <title>Draft Genome Sequence for Ralstonia sp. Strain OR214, a Bacterium with Potential for Bioremediation.</title>
        <authorList>
            <person name="Utturkar S.M."/>
            <person name="Bollmann A."/>
            <person name="Brzoska R.M."/>
            <person name="Klingeman D.M."/>
            <person name="Epstein S.E."/>
            <person name="Palumbo A.V."/>
            <person name="Brown S.D."/>
        </authorList>
    </citation>
    <scope>NUCLEOTIDE SEQUENCE [LARGE SCALE GENOMIC DNA]</scope>
    <source>
        <strain evidence="2 3">OR214</strain>
    </source>
</reference>
<evidence type="ECO:0000313" key="2">
    <source>
        <dbReference type="EMBL" id="ENZ76179.1"/>
    </source>
</evidence>
<feature type="transmembrane region" description="Helical" evidence="1">
    <location>
        <begin position="6"/>
        <end position="28"/>
    </location>
</feature>
<keyword evidence="1" id="KW-1133">Transmembrane helix</keyword>
<protein>
    <submittedName>
        <fullName evidence="2">Uncharacterized protein</fullName>
    </submittedName>
</protein>
<dbReference type="AlphaFoldDB" id="R0E220"/>
<dbReference type="EMBL" id="APMQ01000011">
    <property type="protein sequence ID" value="ENZ76179.1"/>
    <property type="molecule type" value="Genomic_DNA"/>
</dbReference>
<evidence type="ECO:0000256" key="1">
    <source>
        <dbReference type="SAM" id="Phobius"/>
    </source>
</evidence>
<name>R0E220_RALPI</name>
<gene>
    <name evidence="2" type="ORF">OR214_03694</name>
</gene>
<dbReference type="Proteomes" id="UP000013280">
    <property type="component" value="Unassembled WGS sequence"/>
</dbReference>
<keyword evidence="1" id="KW-0472">Membrane</keyword>